<keyword evidence="6" id="KW-0046">Antibiotic resistance</keyword>
<gene>
    <name evidence="9" type="ORF">SAMN02745161_0790</name>
</gene>
<dbReference type="RefSeq" id="WP_074215631.1">
    <property type="nucleotide sequence ID" value="NZ_FSRG01000003.1"/>
</dbReference>
<keyword evidence="4 9" id="KW-0808">Transferase</keyword>
<dbReference type="GO" id="GO:0046677">
    <property type="term" value="P:response to antibiotic"/>
    <property type="evidence" value="ECO:0007669"/>
    <property type="project" value="UniProtKB-KW"/>
</dbReference>
<keyword evidence="10" id="KW-1185">Reference proteome</keyword>
<evidence type="ECO:0000256" key="4">
    <source>
        <dbReference type="ARBA" id="ARBA00022679"/>
    </source>
</evidence>
<dbReference type="CDD" id="cd03349">
    <property type="entry name" value="LbH_XAT"/>
    <property type="match status" value="1"/>
</dbReference>
<evidence type="ECO:0000256" key="8">
    <source>
        <dbReference type="ARBA" id="ARBA00047633"/>
    </source>
</evidence>
<dbReference type="InterPro" id="IPR050179">
    <property type="entry name" value="Trans_hexapeptide_repeat"/>
</dbReference>
<dbReference type="InterPro" id="IPR001451">
    <property type="entry name" value="Hexapep"/>
</dbReference>
<dbReference type="PANTHER" id="PTHR43300:SF12">
    <property type="entry name" value="CHLORAMPHENICOL ACETYLTRANSFERASE"/>
    <property type="match status" value="1"/>
</dbReference>
<evidence type="ECO:0000313" key="10">
    <source>
        <dbReference type="Proteomes" id="UP000184694"/>
    </source>
</evidence>
<dbReference type="OrthoDB" id="272049at2"/>
<organism evidence="9 10">
    <name type="scientific">Halodesulfovibrio marinisediminis DSM 17456</name>
    <dbReference type="NCBI Taxonomy" id="1121457"/>
    <lineage>
        <taxon>Bacteria</taxon>
        <taxon>Pseudomonadati</taxon>
        <taxon>Thermodesulfobacteriota</taxon>
        <taxon>Desulfovibrionia</taxon>
        <taxon>Desulfovibrionales</taxon>
        <taxon>Desulfovibrionaceae</taxon>
        <taxon>Halodesulfovibrio</taxon>
    </lineage>
</organism>
<dbReference type="EC" id="2.3.1.28" evidence="2"/>
<dbReference type="EMBL" id="FSRG01000003">
    <property type="protein sequence ID" value="SIN79314.1"/>
    <property type="molecule type" value="Genomic_DNA"/>
</dbReference>
<dbReference type="PANTHER" id="PTHR43300">
    <property type="entry name" value="ACETYLTRANSFERASE"/>
    <property type="match status" value="1"/>
</dbReference>
<dbReference type="AlphaFoldDB" id="A0A1N6E8F8"/>
<evidence type="ECO:0000256" key="3">
    <source>
        <dbReference type="ARBA" id="ARBA00020291"/>
    </source>
</evidence>
<dbReference type="PROSITE" id="PS00101">
    <property type="entry name" value="HEXAPEP_TRANSFERASES"/>
    <property type="match status" value="1"/>
</dbReference>
<evidence type="ECO:0000256" key="7">
    <source>
        <dbReference type="ARBA" id="ARBA00023315"/>
    </source>
</evidence>
<dbReference type="STRING" id="1121457.SAMN02745161_0790"/>
<name>A0A1N6E8F8_9BACT</name>
<dbReference type="Pfam" id="PF00132">
    <property type="entry name" value="Hexapep"/>
    <property type="match status" value="1"/>
</dbReference>
<evidence type="ECO:0000256" key="1">
    <source>
        <dbReference type="ARBA" id="ARBA00007274"/>
    </source>
</evidence>
<comment type="catalytic activity">
    <reaction evidence="8">
        <text>chloramphenicol + acetyl-CoA = chloramphenicol 3-acetate + CoA</text>
        <dbReference type="Rhea" id="RHEA:18421"/>
        <dbReference type="ChEBI" id="CHEBI:16730"/>
        <dbReference type="ChEBI" id="CHEBI:17698"/>
        <dbReference type="ChEBI" id="CHEBI:57287"/>
        <dbReference type="ChEBI" id="CHEBI:57288"/>
        <dbReference type="EC" id="2.3.1.28"/>
    </reaction>
</comment>
<dbReference type="Proteomes" id="UP000184694">
    <property type="component" value="Unassembled WGS sequence"/>
</dbReference>
<keyword evidence="7" id="KW-0012">Acyltransferase</keyword>
<dbReference type="GO" id="GO:0008811">
    <property type="term" value="F:chloramphenicol O-acetyltransferase activity"/>
    <property type="evidence" value="ECO:0007669"/>
    <property type="project" value="UniProtKB-EC"/>
</dbReference>
<dbReference type="SUPFAM" id="SSF51161">
    <property type="entry name" value="Trimeric LpxA-like enzymes"/>
    <property type="match status" value="1"/>
</dbReference>
<evidence type="ECO:0000313" key="9">
    <source>
        <dbReference type="EMBL" id="SIN79314.1"/>
    </source>
</evidence>
<evidence type="ECO:0000256" key="5">
    <source>
        <dbReference type="ARBA" id="ARBA00022737"/>
    </source>
</evidence>
<dbReference type="Gene3D" id="2.160.10.10">
    <property type="entry name" value="Hexapeptide repeat proteins"/>
    <property type="match status" value="1"/>
</dbReference>
<protein>
    <recommendedName>
        <fullName evidence="3">Chloramphenicol acetyltransferase</fullName>
        <ecNumber evidence="2">2.3.1.28</ecNumber>
    </recommendedName>
</protein>
<proteinExistence type="inferred from homology"/>
<reference evidence="10" key="1">
    <citation type="submission" date="2016-11" db="EMBL/GenBank/DDBJ databases">
        <authorList>
            <person name="Varghese N."/>
            <person name="Submissions S."/>
        </authorList>
    </citation>
    <scope>NUCLEOTIDE SEQUENCE [LARGE SCALE GENOMIC DNA]</scope>
    <source>
        <strain evidence="10">DSM 17456</strain>
    </source>
</reference>
<evidence type="ECO:0000256" key="2">
    <source>
        <dbReference type="ARBA" id="ARBA00013235"/>
    </source>
</evidence>
<dbReference type="InterPro" id="IPR018357">
    <property type="entry name" value="Hexapep_transf_CS"/>
</dbReference>
<keyword evidence="5" id="KW-0677">Repeat</keyword>
<evidence type="ECO:0000256" key="6">
    <source>
        <dbReference type="ARBA" id="ARBA00023251"/>
    </source>
</evidence>
<accession>A0A1N6E8F8</accession>
<sequence length="202" mass="22961">MTNPFSSPYEGYEIRQHLTNKNIIVGRHSYYSGYYHGKHFEENVRYLSPDRDDVDKLIIGKFCSIGSGVVFMMAGNQGHRNDWLSTYPFHYMADFSEAPDGYLPKGDTIVGNDVWIGSEAMIMPGITIGHGAIIAARSVVTKNVPEYTIVGGNPAKLIRERFSADKKEKLLQMAWWDWSDETIRKNLPLLCSENLTYFVNQP</sequence>
<comment type="similarity">
    <text evidence="1">Belongs to the transferase hexapeptide repeat family.</text>
</comment>
<dbReference type="InterPro" id="IPR011004">
    <property type="entry name" value="Trimer_LpxA-like_sf"/>
</dbReference>